<sequence>MASGKNLIFKEVFDPNSEFIVKWYKLTFVVGLINFVMDPMFLYVLTFSNSSGLVVLNYDLPLGATLAILRTLGDFFLILGIMVKFRTAFEAPGSKLFNRRKLILEPRLIALKYCKSTFMVDLLAVLPLPQIVGAMYYYFHIYRLLACVEIVSSKCKLKPRNLRWDQLLFNCTQNSEIEEGLFSSALKNKISSRNFIQRYMFCFSFGLKSLSSLGQNFNTSFSTLETTFSIFVTLYGLIFFADLITRMQAGIQSMEEREEQQRARQREVNEWMDYHQLPLHLKARIDHAIQSEWTENGIDDEVLLASLPMDLRSEIRKYLYMDSVCKLPKFADMESPLVEAVCQHLKTFSCKESTYIVYEGDIVKQMVFIFSGQLELSFTDKGNSSLTILGPGECCGQELVTWASQPTTSMDNLPPSTWTIKCLTDVEAFVLHAYDMKILATQFAHNQEFQRAFKQHYP</sequence>
<evidence type="ECO:0000259" key="4">
    <source>
        <dbReference type="PROSITE" id="PS50042"/>
    </source>
</evidence>
<dbReference type="Gene3D" id="2.60.120.10">
    <property type="entry name" value="Jelly Rolls"/>
    <property type="match status" value="1"/>
</dbReference>
<evidence type="ECO:0000256" key="1">
    <source>
        <dbReference type="ARBA" id="ARBA00023286"/>
    </source>
</evidence>
<feature type="transmembrane region" description="Helical" evidence="3">
    <location>
        <begin position="26"/>
        <end position="47"/>
    </location>
</feature>
<evidence type="ECO:0000256" key="3">
    <source>
        <dbReference type="SAM" id="Phobius"/>
    </source>
</evidence>
<keyword evidence="6" id="KW-1185">Reference proteome</keyword>
<dbReference type="SUPFAM" id="SSF81324">
    <property type="entry name" value="Voltage-gated potassium channels"/>
    <property type="match status" value="1"/>
</dbReference>
<dbReference type="Gramene" id="KMS99338">
    <property type="protein sequence ID" value="KMS99338"/>
    <property type="gene ID" value="BVRB_2g045670"/>
</dbReference>
<feature type="domain" description="Cyclic nucleotide-binding" evidence="4">
    <location>
        <begin position="329"/>
        <end position="409"/>
    </location>
</feature>
<keyword evidence="3" id="KW-1133">Transmembrane helix</keyword>
<dbReference type="CDD" id="cd00038">
    <property type="entry name" value="CAP_ED"/>
    <property type="match status" value="1"/>
</dbReference>
<evidence type="ECO:0000313" key="5">
    <source>
        <dbReference type="EMBL" id="KMS99338.1"/>
    </source>
</evidence>
<keyword evidence="3" id="KW-0812">Transmembrane</keyword>
<dbReference type="PROSITE" id="PS50042">
    <property type="entry name" value="CNMP_BINDING_3"/>
    <property type="match status" value="1"/>
</dbReference>
<keyword evidence="1" id="KW-1071">Ligand-gated ion channel</keyword>
<dbReference type="OrthoDB" id="421226at2759"/>
<name>A0A0J8BH53_BETVV</name>
<dbReference type="InterPro" id="IPR000595">
    <property type="entry name" value="cNMP-bd_dom"/>
</dbReference>
<evidence type="ECO:0000313" key="6">
    <source>
        <dbReference type="Proteomes" id="UP000035740"/>
    </source>
</evidence>
<dbReference type="SUPFAM" id="SSF51206">
    <property type="entry name" value="cAMP-binding domain-like"/>
    <property type="match status" value="1"/>
</dbReference>
<dbReference type="GO" id="GO:0016020">
    <property type="term" value="C:membrane"/>
    <property type="evidence" value="ECO:0007669"/>
    <property type="project" value="UniProtKB-SubCell"/>
</dbReference>
<keyword evidence="1" id="KW-0813">Transport</keyword>
<reference evidence="5 6" key="1">
    <citation type="journal article" date="2014" name="Nature">
        <title>The genome of the recently domesticated crop plant sugar beet (Beta vulgaris).</title>
        <authorList>
            <person name="Dohm J.C."/>
            <person name="Minoche A.E."/>
            <person name="Holtgrawe D."/>
            <person name="Capella-Gutierrez S."/>
            <person name="Zakrzewski F."/>
            <person name="Tafer H."/>
            <person name="Rupp O."/>
            <person name="Sorensen T.R."/>
            <person name="Stracke R."/>
            <person name="Reinhardt R."/>
            <person name="Goesmann A."/>
            <person name="Kraft T."/>
            <person name="Schulz B."/>
            <person name="Stadler P.F."/>
            <person name="Schmidt T."/>
            <person name="Gabaldon T."/>
            <person name="Lehrach H."/>
            <person name="Weisshaar B."/>
            <person name="Himmelbauer H."/>
        </authorList>
    </citation>
    <scope>NUCLEOTIDE SEQUENCE [LARGE SCALE GENOMIC DNA]</scope>
    <source>
        <tissue evidence="5">Taproot</tissue>
    </source>
</reference>
<dbReference type="PANTHER" id="PTHR45651:SF12">
    <property type="entry name" value="CYCLIC NUCLEOTIDE-GATED ION CHANNEL 15-RELATED"/>
    <property type="match status" value="1"/>
</dbReference>
<keyword evidence="3" id="KW-0472">Membrane</keyword>
<proteinExistence type="predicted"/>
<gene>
    <name evidence="5" type="ORF">BVRB_2g045670</name>
</gene>
<dbReference type="InterPro" id="IPR014710">
    <property type="entry name" value="RmlC-like_jellyroll"/>
</dbReference>
<protein>
    <recommendedName>
        <fullName evidence="4">Cyclic nucleotide-binding domain-containing protein</fullName>
    </recommendedName>
</protein>
<feature type="transmembrane region" description="Helical" evidence="3">
    <location>
        <begin position="67"/>
        <end position="89"/>
    </location>
</feature>
<dbReference type="GO" id="GO:0034220">
    <property type="term" value="P:monoatomic ion transmembrane transport"/>
    <property type="evidence" value="ECO:0007669"/>
    <property type="project" value="UniProtKB-KW"/>
</dbReference>
<keyword evidence="2" id="KW-0407">Ion channel</keyword>
<accession>A0A0J8BH53</accession>
<dbReference type="eggNOG" id="KOG0498">
    <property type="taxonomic scope" value="Eukaryota"/>
</dbReference>
<dbReference type="Gene3D" id="1.10.287.630">
    <property type="entry name" value="Helix hairpin bin"/>
    <property type="match status" value="1"/>
</dbReference>
<keyword evidence="1" id="KW-0406">Ion transport</keyword>
<organism evidence="5 6">
    <name type="scientific">Beta vulgaris subsp. vulgaris</name>
    <name type="common">Beet</name>
    <dbReference type="NCBI Taxonomy" id="3555"/>
    <lineage>
        <taxon>Eukaryota</taxon>
        <taxon>Viridiplantae</taxon>
        <taxon>Streptophyta</taxon>
        <taxon>Embryophyta</taxon>
        <taxon>Tracheophyta</taxon>
        <taxon>Spermatophyta</taxon>
        <taxon>Magnoliopsida</taxon>
        <taxon>eudicotyledons</taxon>
        <taxon>Gunneridae</taxon>
        <taxon>Pentapetalae</taxon>
        <taxon>Caryophyllales</taxon>
        <taxon>Chenopodiaceae</taxon>
        <taxon>Betoideae</taxon>
        <taxon>Beta</taxon>
    </lineage>
</organism>
<dbReference type="PANTHER" id="PTHR45651">
    <property type="entry name" value="CYCLIC NUCLEOTIDE-GATED ION CHANNEL 15-RELATED-RELATED"/>
    <property type="match status" value="1"/>
</dbReference>
<dbReference type="Proteomes" id="UP000035740">
    <property type="component" value="Unassembled WGS sequence"/>
</dbReference>
<dbReference type="AlphaFoldDB" id="A0A0J8BH53"/>
<evidence type="ECO:0000256" key="2">
    <source>
        <dbReference type="ARBA" id="ARBA00023303"/>
    </source>
</evidence>
<dbReference type="EMBL" id="KQ090220">
    <property type="protein sequence ID" value="KMS99338.1"/>
    <property type="molecule type" value="Genomic_DNA"/>
</dbReference>
<feature type="transmembrane region" description="Helical" evidence="3">
    <location>
        <begin position="110"/>
        <end position="129"/>
    </location>
</feature>
<dbReference type="InterPro" id="IPR018490">
    <property type="entry name" value="cNMP-bd_dom_sf"/>
</dbReference>